<dbReference type="GO" id="GO:0051536">
    <property type="term" value="F:iron-sulfur cluster binding"/>
    <property type="evidence" value="ECO:0007669"/>
    <property type="project" value="UniProtKB-KW"/>
</dbReference>
<evidence type="ECO:0000256" key="4">
    <source>
        <dbReference type="ARBA" id="ARBA00023014"/>
    </source>
</evidence>
<dbReference type="InterPro" id="IPR058240">
    <property type="entry name" value="rSAM_sf"/>
</dbReference>
<dbReference type="CDD" id="cd21109">
    <property type="entry name" value="SPASM"/>
    <property type="match status" value="1"/>
</dbReference>
<dbReference type="SFLD" id="SFLDS00029">
    <property type="entry name" value="Radical_SAM"/>
    <property type="match status" value="1"/>
</dbReference>
<dbReference type="SFLD" id="SFLDG01067">
    <property type="entry name" value="SPASM/twitch_domain_containing"/>
    <property type="match status" value="1"/>
</dbReference>
<feature type="domain" description="Radical SAM core" evidence="5">
    <location>
        <begin position="12"/>
        <end position="147"/>
    </location>
</feature>
<dbReference type="PANTHER" id="PTHR11228">
    <property type="entry name" value="RADICAL SAM DOMAIN PROTEIN"/>
    <property type="match status" value="1"/>
</dbReference>
<reference evidence="6" key="2">
    <citation type="submission" date="2024-06" db="EMBL/GenBank/DDBJ databases">
        <authorList>
            <person name="Petrova K.O."/>
            <person name="Toshchakov S.V."/>
            <person name="Boltjanskaja Y.V."/>
            <person name="Kevbrin V.V."/>
        </authorList>
    </citation>
    <scope>NUCLEOTIDE SEQUENCE</scope>
    <source>
        <strain evidence="6">Z-710</strain>
    </source>
</reference>
<organism evidence="6">
    <name type="scientific">Proteinivorax hydrogeniformans</name>
    <dbReference type="NCBI Taxonomy" id="1826727"/>
    <lineage>
        <taxon>Bacteria</taxon>
        <taxon>Bacillati</taxon>
        <taxon>Bacillota</taxon>
        <taxon>Clostridia</taxon>
        <taxon>Eubacteriales</taxon>
        <taxon>Proteinivoracaceae</taxon>
        <taxon>Proteinivorax</taxon>
    </lineage>
</organism>
<evidence type="ECO:0000256" key="3">
    <source>
        <dbReference type="ARBA" id="ARBA00023004"/>
    </source>
</evidence>
<dbReference type="EMBL" id="CP159485">
    <property type="protein sequence ID" value="XCI29113.1"/>
    <property type="molecule type" value="Genomic_DNA"/>
</dbReference>
<keyword evidence="1" id="KW-0949">S-adenosyl-L-methionine</keyword>
<name>A0AAU8HUR7_9FIRM</name>
<accession>A0AAU8HUR7</accession>
<dbReference type="InterPro" id="IPR007197">
    <property type="entry name" value="rSAM"/>
</dbReference>
<protein>
    <submittedName>
        <fullName evidence="6">Radical SAM protein</fullName>
    </submittedName>
</protein>
<dbReference type="RefSeq" id="WP_353893661.1">
    <property type="nucleotide sequence ID" value="NZ_CP159485.1"/>
</dbReference>
<evidence type="ECO:0000256" key="2">
    <source>
        <dbReference type="ARBA" id="ARBA00022723"/>
    </source>
</evidence>
<dbReference type="PANTHER" id="PTHR11228:SF7">
    <property type="entry name" value="PQQA PEPTIDE CYCLASE"/>
    <property type="match status" value="1"/>
</dbReference>
<dbReference type="Gene3D" id="3.20.20.70">
    <property type="entry name" value="Aldolase class I"/>
    <property type="match status" value="1"/>
</dbReference>
<reference evidence="6" key="1">
    <citation type="journal article" date="2018" name="Antonie Van Leeuwenhoek">
        <title>Proteinivorax hydrogeniformans sp. nov., an anaerobic, haloalkaliphilic bacterium fermenting proteinaceous compounds with high hydrogen production.</title>
        <authorList>
            <person name="Boltyanskaya Y."/>
            <person name="Detkova E."/>
            <person name="Pimenov N."/>
            <person name="Kevbrin V."/>
        </authorList>
    </citation>
    <scope>NUCLEOTIDE SEQUENCE</scope>
    <source>
        <strain evidence="6">Z-710</strain>
    </source>
</reference>
<evidence type="ECO:0000259" key="5">
    <source>
        <dbReference type="Pfam" id="PF04055"/>
    </source>
</evidence>
<dbReference type="InterPro" id="IPR013785">
    <property type="entry name" value="Aldolase_TIM"/>
</dbReference>
<dbReference type="InterPro" id="IPR050377">
    <property type="entry name" value="Radical_SAM_PqqE_MftC-like"/>
</dbReference>
<dbReference type="AlphaFoldDB" id="A0AAU8HUR7"/>
<keyword evidence="3" id="KW-0408">Iron</keyword>
<dbReference type="Pfam" id="PF04055">
    <property type="entry name" value="Radical_SAM"/>
    <property type="match status" value="1"/>
</dbReference>
<evidence type="ECO:0000313" key="6">
    <source>
        <dbReference type="EMBL" id="XCI29113.1"/>
    </source>
</evidence>
<keyword evidence="4" id="KW-0411">Iron-sulfur</keyword>
<dbReference type="GO" id="GO:0046872">
    <property type="term" value="F:metal ion binding"/>
    <property type="evidence" value="ECO:0007669"/>
    <property type="project" value="UniProtKB-KW"/>
</dbReference>
<evidence type="ECO:0000256" key="1">
    <source>
        <dbReference type="ARBA" id="ARBA00022691"/>
    </source>
</evidence>
<keyword evidence="2" id="KW-0479">Metal-binding</keyword>
<proteinExistence type="predicted"/>
<dbReference type="GO" id="GO:0003824">
    <property type="term" value="F:catalytic activity"/>
    <property type="evidence" value="ECO:0007669"/>
    <property type="project" value="InterPro"/>
</dbReference>
<gene>
    <name evidence="6" type="ORF">PRVXH_000415</name>
</gene>
<dbReference type="SUPFAM" id="SSF102114">
    <property type="entry name" value="Radical SAM enzymes"/>
    <property type="match status" value="1"/>
</dbReference>
<dbReference type="CDD" id="cd01335">
    <property type="entry name" value="Radical_SAM"/>
    <property type="match status" value="1"/>
</dbReference>
<sequence length="396" mass="44026">MFKPTAQLKIALTPDCNNDCPICLNSTTRSKNGKQPKLSFSKIKEIIDEGANLGMIGTYWSGGEPLVEYNSLLHLIEYSSKKSMLPTIVTNGGLMGAFGKYKELNKDILTKAGLYHLDTKEIVKSLKNAGLSRIYFSVDNNHTTLAKANSGIYNIVPVQVVSDVIDEFLNQGYGQKHSLDAIGHRLRVTATSSGLWSNSTNKILQAAMDQLDMEMEYVYSNQTKMYSNSKGKVLLKHLEVADIGDAASLDNRRLENKDKEQLFNISCPHFIQRENAYDNGKYHGDLFVDFDGVVYTCGNHAYPIGNVLEESLTSIIEGVNFPNKTSNFYLNRKTFNALLQLSSDTNVQSKAIGQAFRLINNKNPKLLADLKTQCGACNSLGTDEELQKAFLKVYDN</sequence>